<organism evidence="1 2">
    <name type="scientific">Coleofasciculus chthonoplastes PCC 7420</name>
    <dbReference type="NCBI Taxonomy" id="118168"/>
    <lineage>
        <taxon>Bacteria</taxon>
        <taxon>Bacillati</taxon>
        <taxon>Cyanobacteriota</taxon>
        <taxon>Cyanophyceae</taxon>
        <taxon>Coleofasciculales</taxon>
        <taxon>Coleofasciculaceae</taxon>
        <taxon>Coleofasciculus</taxon>
    </lineage>
</organism>
<keyword evidence="2" id="KW-1185">Reference proteome</keyword>
<sequence>MERIPLCQTSTDMKRLDGQRVQLVGIYRKRLIHKKKPSPMDNSPPLFMGHVFIEVEGSPQVYDQYQAPDSRSMVRLGLQPRPPEEVDRFVDKKVIVEGKLLVDASSLAPPPDVAQVAEPPVLMEFQDIAEY</sequence>
<dbReference type="HOGENOM" id="CLU_1924000_0_0_3"/>
<name>B4VNW1_9CYAN</name>
<evidence type="ECO:0000313" key="1">
    <source>
        <dbReference type="EMBL" id="EDX76566.1"/>
    </source>
</evidence>
<gene>
    <name evidence="1" type="ORF">MC7420_4822</name>
</gene>
<reference evidence="1 2" key="1">
    <citation type="submission" date="2008-07" db="EMBL/GenBank/DDBJ databases">
        <authorList>
            <person name="Tandeau de Marsac N."/>
            <person name="Ferriera S."/>
            <person name="Johnson J."/>
            <person name="Kravitz S."/>
            <person name="Beeson K."/>
            <person name="Sutton G."/>
            <person name="Rogers Y.-H."/>
            <person name="Friedman R."/>
            <person name="Frazier M."/>
            <person name="Venter J.C."/>
        </authorList>
    </citation>
    <scope>NUCLEOTIDE SEQUENCE [LARGE SCALE GENOMIC DNA]</scope>
    <source>
        <strain evidence="1 2">PCC 7420</strain>
    </source>
</reference>
<dbReference type="eggNOG" id="ENOG50340VV">
    <property type="taxonomic scope" value="Bacteria"/>
</dbReference>
<dbReference type="RefSeq" id="WP_006100294.1">
    <property type="nucleotide sequence ID" value="NZ_DS989846.1"/>
</dbReference>
<protein>
    <submittedName>
        <fullName evidence="1">Uncharacterized protein</fullName>
    </submittedName>
</protein>
<accession>B4VNW1</accession>
<proteinExistence type="predicted"/>
<dbReference type="EMBL" id="DS989846">
    <property type="protein sequence ID" value="EDX76566.1"/>
    <property type="molecule type" value="Genomic_DNA"/>
</dbReference>
<evidence type="ECO:0000313" key="2">
    <source>
        <dbReference type="Proteomes" id="UP000003835"/>
    </source>
</evidence>
<dbReference type="AlphaFoldDB" id="B4VNW1"/>
<dbReference type="Proteomes" id="UP000003835">
    <property type="component" value="Unassembled WGS sequence"/>
</dbReference>